<dbReference type="InterPro" id="IPR026341">
    <property type="entry name" value="T9SS_type_B"/>
</dbReference>
<protein>
    <recommendedName>
        <fullName evidence="4">Gliding motility-associated-like protein</fullName>
    </recommendedName>
</protein>
<evidence type="ECO:0000256" key="1">
    <source>
        <dbReference type="SAM" id="SignalP"/>
    </source>
</evidence>
<gene>
    <name evidence="2" type="ORF">BWR22_06785</name>
</gene>
<evidence type="ECO:0008006" key="4">
    <source>
        <dbReference type="Google" id="ProtNLM"/>
    </source>
</evidence>
<sequence length="1874" mass="200142">MTPKFYSKFYFIIVLFFFISQQVLAQLAPSLVGNTIDLGGDCYQITANSNTQLGAVWFNNTINLNNDFDIIFDANFGSNDSNGADGIVFALKTSANAEVGIGGGGLGYGGIDNSMAVEFDTWQNNDRNDPFSDHVAIISNGITNHTGATSLFAPVNASATSANIEDGNPHEVKITWRAATQEFRVIFDCNERILYTADIVNSVFNGNSNVFFGFTGSTGGASNLQTVCFKNLSFVNEILLENQTICSGNSINSIDATYDGATNYLWSPATGVSDVTIPNPIFSPTTNTTYTVQVTDACAEIISESFDITILPDSNANVIATTNTICSGQDAIFTITGDAGNVVDYNINGGGTVQVTLDAAGQGVVTVAGATTDQTITLEAVTNPSTTCTTTLTDTETVTIGANPTITSLTTNTDICSGADAIFTIDATADDVIDYTINGGATQQVVVDATGQAIVTITAATVDQTIVLEAITNPITMCSSILTDTDTVTVIANPTVALASNDEVCIGEDAVFTITGTPGDIVDYNINGGGTVQVTLDAAGESVITIAAPAVDQEMTLEAVNNPATTCTSPLTTSNTVVVNPLPTAIAPTTLEVCDDGTPDGLTEIDLTIKNNEITGGNPAYAVTYYFDQADADAQSNPLPSQYTNISNPQTIVAGVLNVNTNCYTTTTLELAVEQAPVAFTPTPLEHCDPDSDGFGVFTLTDAEAEITGGATGLDVTYHETMADADNNVNPITGDYNNIVANTQTIYVRVESTTIATDCATFVELVLIVNPEPQIITPANLTPLEVCDDDADGFASFDLTVKEPEVLNLLDGDATNDLDPTLYTITYYQTQANAEAPNNAIATPNAYVNTTADMDSVWIRVEDNATGCYKTIELELIVNPLPVLAQAASLNLCDVNNPGDELEAFTLEDANADILAGQTGITLTYFSTQIGAETNDPADQIFSPYTNTANAQTIYVLGTNNVTGCSSITTFDIRVNPLPSPVAMPAVVEECDDDNDGFALFDLDAQTVIIENGEPDVTTTYYETQDDAMNGINPLSSPYANIVQFNQTVYAFVQNDLTSCYTIVELPLSVIPSPVVPIAIEDYVICDADNDGTAQFDFDAVINPQIFANGQTPADFTLTYHTTQAGADSGNNPIVNTSNYTNVTNPQTIYIRLVSNANGCVTTGSFVIRVEFPPVIDANYDNLLSQCDDLDADYMEANNGFTFFDLTVEDIEITGPMNVSWIVTYYETMADAQADTNAIPDPTAYQNTMTGPQTLYVRVTDNDTGCFSFTTVTIRVLNNPSPTPDPEDLELCDDVDIVGPNDMLETFDLTQNEATIINGELGVTASYYLSQDDAIMGNNAIADPSMHINEDPANPGVAVTPQTIYVRLTNGTDPTGLGGTGCYSLVSFNIIVNPLPVVTPVEDYVICELNTDNVADFDLTTMTAAILNGQDPAIFTVTYHETQAEADAGINDLAISGDYTNTSDPQTIYVNITNTVTGCDTTALTFNLVVDEAAQANPVGGPIVYEACDDTMEFDGDTTNDTTVFDLTTQNADVLDGQDPADYTVTYYETQADADAGINPLPFTYTNTVNPQVIIVRVDNDLMINDPANPGTMIDSSSCYETAEITLQVNPMPSFMLDSAYLLCINTNGSEVINSPVIDTGLDPSQYTFEWTLDGAVLPNETSEFIEPTQGGTYGVVATDNATGCSNDEVTTLVTVSEPPVLEAEVTTLAFAEQHDILVTATGTTSTSIAEYEFSLDGGDWELGTQNTAGAYVYTFSDVAAGEHTITVRDTQGCGESTTTITVMDYPLYFTPNDDGYHDTWNIYDIGRQADAVIYIFDRYGKLLKQLSPLGEGWDGTYNGNPMPTSDYWFTVEYREPNNPTVKKQFKAHFTLKR</sequence>
<dbReference type="SUPFAM" id="SSF49899">
    <property type="entry name" value="Concanavalin A-like lectins/glucanases"/>
    <property type="match status" value="1"/>
</dbReference>
<evidence type="ECO:0000313" key="3">
    <source>
        <dbReference type="Proteomes" id="UP000187506"/>
    </source>
</evidence>
<dbReference type="RefSeq" id="WP_076732863.1">
    <property type="nucleotide sequence ID" value="NZ_CP019352.1"/>
</dbReference>
<dbReference type="Pfam" id="PF18483">
    <property type="entry name" value="Lectin_L-type_dom"/>
    <property type="match status" value="1"/>
</dbReference>
<name>A0AAC9PWF1_9FLAO</name>
<feature type="chain" id="PRO_5041916980" description="Gliding motility-associated-like protein" evidence="1">
    <location>
        <begin position="26"/>
        <end position="1874"/>
    </location>
</feature>
<dbReference type="Gene3D" id="2.60.120.200">
    <property type="match status" value="1"/>
</dbReference>
<dbReference type="PANTHER" id="PTHR12223">
    <property type="entry name" value="VESICULAR MANNOSE-BINDING LECTIN"/>
    <property type="match status" value="1"/>
</dbReference>
<dbReference type="Pfam" id="PF13585">
    <property type="entry name" value="CHU_C"/>
    <property type="match status" value="1"/>
</dbReference>
<dbReference type="EMBL" id="CP019352">
    <property type="protein sequence ID" value="APY00026.1"/>
    <property type="molecule type" value="Genomic_DNA"/>
</dbReference>
<keyword evidence="3" id="KW-1185">Reference proteome</keyword>
<dbReference type="InterPro" id="IPR056573">
    <property type="entry name" value="Lectin_L-type_dom"/>
</dbReference>
<dbReference type="CDD" id="cd01951">
    <property type="entry name" value="lectin_L-type"/>
    <property type="match status" value="1"/>
</dbReference>
<dbReference type="Proteomes" id="UP000187506">
    <property type="component" value="Chromosome"/>
</dbReference>
<dbReference type="NCBIfam" id="TIGR04131">
    <property type="entry name" value="Bac_Flav_CTERM"/>
    <property type="match status" value="1"/>
</dbReference>
<organism evidence="2 3">
    <name type="scientific">Lacinutrix venerupis</name>
    <dbReference type="NCBI Taxonomy" id="1486034"/>
    <lineage>
        <taxon>Bacteria</taxon>
        <taxon>Pseudomonadati</taxon>
        <taxon>Bacteroidota</taxon>
        <taxon>Flavobacteriia</taxon>
        <taxon>Flavobacteriales</taxon>
        <taxon>Flavobacteriaceae</taxon>
        <taxon>Lacinutrix</taxon>
    </lineage>
</organism>
<dbReference type="InterPro" id="IPR051136">
    <property type="entry name" value="Intracellular_Lectin-GPT"/>
</dbReference>
<proteinExistence type="predicted"/>
<evidence type="ECO:0000313" key="2">
    <source>
        <dbReference type="EMBL" id="APY00026.1"/>
    </source>
</evidence>
<feature type="signal peptide" evidence="1">
    <location>
        <begin position="1"/>
        <end position="25"/>
    </location>
</feature>
<accession>A0AAC9PWF1</accession>
<dbReference type="GO" id="GO:0004553">
    <property type="term" value="F:hydrolase activity, hydrolyzing O-glycosyl compounds"/>
    <property type="evidence" value="ECO:0007669"/>
    <property type="project" value="UniProtKB-ARBA"/>
</dbReference>
<dbReference type="KEGG" id="lvn:BWR22_06785"/>
<dbReference type="PANTHER" id="PTHR12223:SF19">
    <property type="entry name" value="LEGUME LECTIN DOMAIN-CONTAINING PROTEIN"/>
    <property type="match status" value="1"/>
</dbReference>
<reference evidence="2 3" key="1">
    <citation type="submission" date="2017-01" db="EMBL/GenBank/DDBJ databases">
        <title>Complete genome of Lacinutrix venerupis DOK2-8 isolated from seawater in Dokdo.</title>
        <authorList>
            <person name="Chi W.-J."/>
            <person name="Kim J.H."/>
        </authorList>
    </citation>
    <scope>NUCLEOTIDE SEQUENCE [LARGE SCALE GENOMIC DNA]</scope>
    <source>
        <strain evidence="2 3">DOK2-8</strain>
    </source>
</reference>
<keyword evidence="1" id="KW-0732">Signal</keyword>
<dbReference type="GO" id="GO:0005975">
    <property type="term" value="P:carbohydrate metabolic process"/>
    <property type="evidence" value="ECO:0007669"/>
    <property type="project" value="UniProtKB-ARBA"/>
</dbReference>
<dbReference type="InterPro" id="IPR013320">
    <property type="entry name" value="ConA-like_dom_sf"/>
</dbReference>